<gene>
    <name evidence="1" type="ORF">NA66_10015</name>
</gene>
<accession>A0A318IYM4</accession>
<protein>
    <submittedName>
        <fullName evidence="1">Uncharacterized protein</fullName>
    </submittedName>
</protein>
<proteinExistence type="predicted"/>
<dbReference type="AlphaFoldDB" id="A0A318IYM4"/>
<evidence type="ECO:0000313" key="2">
    <source>
        <dbReference type="Proteomes" id="UP000247755"/>
    </source>
</evidence>
<reference evidence="1 2" key="1">
    <citation type="submission" date="2018-05" db="EMBL/GenBank/DDBJ databases">
        <title>Comparative genomics of bacterial root endophytes of switchgrass collected from native prairies over two seasons.</title>
        <authorList>
            <person name="Tang Y."/>
        </authorList>
    </citation>
    <scope>NUCLEOTIDE SEQUENCE [LARGE SCALE GENOMIC DNA]</scope>
    <source>
        <strain evidence="1 2">NFIX32</strain>
    </source>
</reference>
<organism evidence="1 2">
    <name type="scientific">Burkholderia pyrrocinia</name>
    <name type="common">Pseudomonas pyrrocinia</name>
    <dbReference type="NCBI Taxonomy" id="60550"/>
    <lineage>
        <taxon>Bacteria</taxon>
        <taxon>Pseudomonadati</taxon>
        <taxon>Pseudomonadota</taxon>
        <taxon>Betaproteobacteria</taxon>
        <taxon>Burkholderiales</taxon>
        <taxon>Burkholderiaceae</taxon>
        <taxon>Burkholderia</taxon>
        <taxon>Burkholderia cepacia complex</taxon>
    </lineage>
</organism>
<dbReference type="Proteomes" id="UP000247755">
    <property type="component" value="Unassembled WGS sequence"/>
</dbReference>
<sequence>MSQRVQITPGVVFSADVLGAEWARKYQQFVGGEVLSGNAPSAVRRGRPQRRRCALAKRTLNRPFAGPLYLGVWPLVARGRRRAFGTPARTGGHRHRHRQQTAPGEYRCVRIGMRTV</sequence>
<name>A0A318IYM4_BURPY</name>
<dbReference type="EMBL" id="QJJY01000001">
    <property type="protein sequence ID" value="PXX40395.1"/>
    <property type="molecule type" value="Genomic_DNA"/>
</dbReference>
<comment type="caution">
    <text evidence="1">The sequence shown here is derived from an EMBL/GenBank/DDBJ whole genome shotgun (WGS) entry which is preliminary data.</text>
</comment>
<evidence type="ECO:0000313" key="1">
    <source>
        <dbReference type="EMBL" id="PXX40395.1"/>
    </source>
</evidence>